<organism evidence="15 16">
    <name type="scientific">Amorphotheca resinae ATCC 22711</name>
    <dbReference type="NCBI Taxonomy" id="857342"/>
    <lineage>
        <taxon>Eukaryota</taxon>
        <taxon>Fungi</taxon>
        <taxon>Dikarya</taxon>
        <taxon>Ascomycota</taxon>
        <taxon>Pezizomycotina</taxon>
        <taxon>Leotiomycetes</taxon>
        <taxon>Helotiales</taxon>
        <taxon>Amorphothecaceae</taxon>
        <taxon>Amorphotheca</taxon>
    </lineage>
</organism>
<dbReference type="PROSITE" id="PS00975">
    <property type="entry name" value="NMT_1"/>
    <property type="match status" value="1"/>
</dbReference>
<dbReference type="Pfam" id="PF01233">
    <property type="entry name" value="NMT"/>
    <property type="match status" value="1"/>
</dbReference>
<dbReference type="GeneID" id="36569988"/>
<dbReference type="STRING" id="857342.A0A2T3AZ64"/>
<dbReference type="PANTHER" id="PTHR11377">
    <property type="entry name" value="N-MYRISTOYL TRANSFERASE"/>
    <property type="match status" value="1"/>
</dbReference>
<dbReference type="GO" id="GO:0005737">
    <property type="term" value="C:cytoplasm"/>
    <property type="evidence" value="ECO:0007669"/>
    <property type="project" value="UniProtKB-SubCell"/>
</dbReference>
<dbReference type="Proteomes" id="UP000241818">
    <property type="component" value="Unassembled WGS sequence"/>
</dbReference>
<dbReference type="Pfam" id="PF02799">
    <property type="entry name" value="NMT_C"/>
    <property type="match status" value="1"/>
</dbReference>
<evidence type="ECO:0000259" key="13">
    <source>
        <dbReference type="Pfam" id="PF01233"/>
    </source>
</evidence>
<accession>A0A2T3AZ64</accession>
<dbReference type="FunFam" id="3.40.630.30:FF:000042">
    <property type="entry name" value="Glycylpeptide N-tetradecanoyltransferase"/>
    <property type="match status" value="1"/>
</dbReference>
<dbReference type="InterPro" id="IPR022678">
    <property type="entry name" value="NMT_CS"/>
</dbReference>
<evidence type="ECO:0000256" key="10">
    <source>
        <dbReference type="ARBA" id="ARBA00048276"/>
    </source>
</evidence>
<dbReference type="PANTHER" id="PTHR11377:SF5">
    <property type="entry name" value="GLYCYLPEPTIDE N-TETRADECANOYLTRANSFERASE"/>
    <property type="match status" value="1"/>
</dbReference>
<evidence type="ECO:0000256" key="7">
    <source>
        <dbReference type="ARBA" id="ARBA00022490"/>
    </source>
</evidence>
<keyword evidence="16" id="KW-1185">Reference proteome</keyword>
<dbReference type="InterPro" id="IPR000903">
    <property type="entry name" value="NMT"/>
</dbReference>
<dbReference type="InParanoid" id="A0A2T3AZ64"/>
<evidence type="ECO:0000256" key="4">
    <source>
        <dbReference type="ARBA" id="ARBA00011245"/>
    </source>
</evidence>
<comment type="catalytic activity">
    <reaction evidence="10 11">
        <text>N-terminal glycyl-[protein] + tetradecanoyl-CoA = N-tetradecanoylglycyl-[protein] + CoA + H(+)</text>
        <dbReference type="Rhea" id="RHEA:15521"/>
        <dbReference type="Rhea" id="RHEA-COMP:12666"/>
        <dbReference type="Rhea" id="RHEA-COMP:12667"/>
        <dbReference type="ChEBI" id="CHEBI:15378"/>
        <dbReference type="ChEBI" id="CHEBI:57287"/>
        <dbReference type="ChEBI" id="CHEBI:57385"/>
        <dbReference type="ChEBI" id="CHEBI:64723"/>
        <dbReference type="ChEBI" id="CHEBI:133050"/>
        <dbReference type="EC" id="2.3.1.97"/>
    </reaction>
</comment>
<evidence type="ECO:0000256" key="12">
    <source>
        <dbReference type="RuleBase" id="RU004178"/>
    </source>
</evidence>
<dbReference type="FunCoup" id="A0A2T3AZ64">
    <property type="interactions" value="935"/>
</dbReference>
<dbReference type="RefSeq" id="XP_024719930.1">
    <property type="nucleotide sequence ID" value="XM_024861907.1"/>
</dbReference>
<comment type="subunit">
    <text evidence="4">Monomer.</text>
</comment>
<dbReference type="EMBL" id="KZ679013">
    <property type="protein sequence ID" value="PSS15331.1"/>
    <property type="molecule type" value="Genomic_DNA"/>
</dbReference>
<evidence type="ECO:0000256" key="6">
    <source>
        <dbReference type="ARBA" id="ARBA00022240"/>
    </source>
</evidence>
<comment type="similarity">
    <text evidence="3 12">Belongs to the NMT family.</text>
</comment>
<keyword evidence="7" id="KW-0963">Cytoplasm</keyword>
<dbReference type="InterPro" id="IPR016181">
    <property type="entry name" value="Acyl_CoA_acyltransferase"/>
</dbReference>
<reference evidence="15 16" key="1">
    <citation type="journal article" date="2018" name="New Phytol.">
        <title>Comparative genomics and transcriptomics depict ericoid mycorrhizal fungi as versatile saprotrophs and plant mutualists.</title>
        <authorList>
            <person name="Martino E."/>
            <person name="Morin E."/>
            <person name="Grelet G.A."/>
            <person name="Kuo A."/>
            <person name="Kohler A."/>
            <person name="Daghino S."/>
            <person name="Barry K.W."/>
            <person name="Cichocki N."/>
            <person name="Clum A."/>
            <person name="Dockter R.B."/>
            <person name="Hainaut M."/>
            <person name="Kuo R.C."/>
            <person name="LaButti K."/>
            <person name="Lindahl B.D."/>
            <person name="Lindquist E.A."/>
            <person name="Lipzen A."/>
            <person name="Khouja H.R."/>
            <person name="Magnuson J."/>
            <person name="Murat C."/>
            <person name="Ohm R.A."/>
            <person name="Singer S.W."/>
            <person name="Spatafora J.W."/>
            <person name="Wang M."/>
            <person name="Veneault-Fourrey C."/>
            <person name="Henrissat B."/>
            <person name="Grigoriev I.V."/>
            <person name="Martin F.M."/>
            <person name="Perotto S."/>
        </authorList>
    </citation>
    <scope>NUCLEOTIDE SEQUENCE [LARGE SCALE GENOMIC DNA]</scope>
    <source>
        <strain evidence="15 16">ATCC 22711</strain>
    </source>
</reference>
<name>A0A2T3AZ64_AMORE</name>
<dbReference type="Gene3D" id="3.40.630.30">
    <property type="match status" value="2"/>
</dbReference>
<keyword evidence="9 11" id="KW-0012">Acyltransferase</keyword>
<dbReference type="EC" id="2.3.1.97" evidence="5 11"/>
<dbReference type="PROSITE" id="PS00976">
    <property type="entry name" value="NMT_2"/>
    <property type="match status" value="1"/>
</dbReference>
<dbReference type="OrthoDB" id="60315at2759"/>
<evidence type="ECO:0000256" key="11">
    <source>
        <dbReference type="RuleBase" id="RU000586"/>
    </source>
</evidence>
<feature type="domain" description="Glycylpeptide N-tetradecanoyltransferase N-terminal" evidence="13">
    <location>
        <begin position="82"/>
        <end position="234"/>
    </location>
</feature>
<comment type="function">
    <text evidence="1 11">Adds a myristoyl group to the N-terminal glycine residue of certain cellular proteins.</text>
</comment>
<evidence type="ECO:0000256" key="2">
    <source>
        <dbReference type="ARBA" id="ARBA00004496"/>
    </source>
</evidence>
<protein>
    <recommendedName>
        <fullName evidence="6 11">Glycylpeptide N-tetradecanoyltransferase</fullName>
        <ecNumber evidence="5 11">2.3.1.97</ecNumber>
    </recommendedName>
</protein>
<dbReference type="InterPro" id="IPR022677">
    <property type="entry name" value="NMT_C"/>
</dbReference>
<sequence>MSDLLSLNPALAQQLGVADGDLSSKQATDALKKLSLEDIMTGLAANGKNAKDMASYKFWQTQPVPKFGEKAEIEEGPFKIVDLEKVPKEPGPLVDGFEWVTMDLTNDEEIKEVFDLLYGHYVEDNEAMFRFNYSVSFLRWALLSPGWSKEWHVGVRASASRKLVAFISAVPIALRVRNKVLHASEVNFLCIHKKLRSKRLAPVLIKEITRRCYLQKIWQAIYTAGVVLPTPVSTTRYYHRSLDWQKLNDVGFSPLPHGSKPQYQILKYKLPNNTATKGLRPMEEKDVDAVLDLLQKYLQRFDMAPVFTREEVVHWLLYKKDSPDEQVAWSYVVEDPTTKTITDFFSFYCIESSVINSKHTSIRAAYLYYYATTVALQPHTQAQLKERLNSLVNDALILAKKLKFDVFNALTLMDNALFLEQQKFGAGDGQLHYYLYNYKANPIAGGVDHMNRVDEKGCSGIGVVML</sequence>
<evidence type="ECO:0000256" key="9">
    <source>
        <dbReference type="ARBA" id="ARBA00023315"/>
    </source>
</evidence>
<evidence type="ECO:0000313" key="16">
    <source>
        <dbReference type="Proteomes" id="UP000241818"/>
    </source>
</evidence>
<gene>
    <name evidence="15" type="ORF">M430DRAFT_124252</name>
</gene>
<dbReference type="SUPFAM" id="SSF55729">
    <property type="entry name" value="Acyl-CoA N-acyltransferases (Nat)"/>
    <property type="match status" value="2"/>
</dbReference>
<evidence type="ECO:0000313" key="15">
    <source>
        <dbReference type="EMBL" id="PSS15331.1"/>
    </source>
</evidence>
<evidence type="ECO:0000256" key="3">
    <source>
        <dbReference type="ARBA" id="ARBA00009469"/>
    </source>
</evidence>
<dbReference type="GO" id="GO:0004379">
    <property type="term" value="F:glycylpeptide N-tetradecanoyltransferase activity"/>
    <property type="evidence" value="ECO:0007669"/>
    <property type="project" value="UniProtKB-EC"/>
</dbReference>
<evidence type="ECO:0000256" key="1">
    <source>
        <dbReference type="ARBA" id="ARBA00003900"/>
    </source>
</evidence>
<evidence type="ECO:0000259" key="14">
    <source>
        <dbReference type="Pfam" id="PF02799"/>
    </source>
</evidence>
<comment type="subcellular location">
    <subcellularLocation>
        <location evidence="2">Cytoplasm</location>
    </subcellularLocation>
</comment>
<proteinExistence type="inferred from homology"/>
<keyword evidence="8 11" id="KW-0808">Transferase</keyword>
<dbReference type="InterPro" id="IPR022676">
    <property type="entry name" value="NMT_N"/>
</dbReference>
<evidence type="ECO:0000256" key="5">
    <source>
        <dbReference type="ARBA" id="ARBA00012923"/>
    </source>
</evidence>
<dbReference type="FunFam" id="3.40.630.30:FF:000056">
    <property type="entry name" value="Glycylpeptide N-tetradecanoyltransferase"/>
    <property type="match status" value="1"/>
</dbReference>
<evidence type="ECO:0000256" key="8">
    <source>
        <dbReference type="ARBA" id="ARBA00022679"/>
    </source>
</evidence>
<dbReference type="PIRSF" id="PIRSF015892">
    <property type="entry name" value="N-myristl_transf"/>
    <property type="match status" value="1"/>
</dbReference>
<dbReference type="AlphaFoldDB" id="A0A2T3AZ64"/>
<feature type="domain" description="Glycylpeptide N-tetradecanoyltransferase C-terminal" evidence="14">
    <location>
        <begin position="249"/>
        <end position="464"/>
    </location>
</feature>